<dbReference type="EMBL" id="CP157962">
    <property type="protein sequence ID" value="XBT97005.1"/>
    <property type="molecule type" value="Genomic_DNA"/>
</dbReference>
<dbReference type="AlphaFoldDB" id="A0AAU7S3F5"/>
<feature type="transmembrane region" description="Helical" evidence="10">
    <location>
        <begin position="122"/>
        <end position="140"/>
    </location>
</feature>
<comment type="subcellular location">
    <subcellularLocation>
        <location evidence="1">Cell membrane</location>
        <topology evidence="1">Multi-pass membrane protein</topology>
    </subcellularLocation>
</comment>
<dbReference type="RefSeq" id="WP_349961909.1">
    <property type="nucleotide sequence ID" value="NZ_CP157962.1"/>
</dbReference>
<keyword evidence="4" id="KW-1003">Cell membrane</keyword>
<dbReference type="PANTHER" id="PTHR30413">
    <property type="entry name" value="INNER MEMBRANE TRANSPORT PERMEASE"/>
    <property type="match status" value="1"/>
</dbReference>
<keyword evidence="8 10" id="KW-0472">Membrane</keyword>
<evidence type="ECO:0000259" key="11">
    <source>
        <dbReference type="Pfam" id="PF01061"/>
    </source>
</evidence>
<keyword evidence="7" id="KW-0625">Polysaccharide transport</keyword>
<evidence type="ECO:0000256" key="2">
    <source>
        <dbReference type="ARBA" id="ARBA00007783"/>
    </source>
</evidence>
<dbReference type="PANTHER" id="PTHR30413:SF10">
    <property type="entry name" value="CAPSULE POLYSACCHARIDE EXPORT INNER-MEMBRANE PROTEIN CTRC"/>
    <property type="match status" value="1"/>
</dbReference>
<dbReference type="GO" id="GO:0140359">
    <property type="term" value="F:ABC-type transporter activity"/>
    <property type="evidence" value="ECO:0007669"/>
    <property type="project" value="InterPro"/>
</dbReference>
<sequence length="317" mass="36201">MDSNFVSSRQLSGCRPPNQKVEGKTEAAFIVASEDERQAEDGLPVSNLEIVRNKVRHHGAVWDVAEALHNFRLAALLGWQDVAQRYRRSRIGAFWLTINMGVLIGALGLVFGTIFNSPMREFLPFICVGLIFWGYYSQIVSEGCSGFTSNSDVILQLDIPFFTYILRCWYRNTVILLHNLVIFPIILIIFWRPIGLSAAFVIPGFVLATLNMTWIALTLAILCTRYRDLTQIVQNIMQVMMYVTPIMWMPDHLQSRASHLMLDYNPFFHLMSVVRNPLLGQGVTVANWSIVTGTAMVGWLFTMLLLNRYRARIAYWL</sequence>
<feature type="transmembrane region" description="Helical" evidence="10">
    <location>
        <begin position="229"/>
        <end position="248"/>
    </location>
</feature>
<geneLocation type="plasmid" evidence="12">
    <name>unnamed2</name>
</geneLocation>
<dbReference type="GO" id="GO:0015774">
    <property type="term" value="P:polysaccharide transport"/>
    <property type="evidence" value="ECO:0007669"/>
    <property type="project" value="UniProtKB-KW"/>
</dbReference>
<evidence type="ECO:0000256" key="3">
    <source>
        <dbReference type="ARBA" id="ARBA00022448"/>
    </source>
</evidence>
<accession>A0AAU7S3F5</accession>
<comment type="similarity">
    <text evidence="2">Belongs to the ABC-2 integral membrane protein family.</text>
</comment>
<feature type="transmembrane region" description="Helical" evidence="10">
    <location>
        <begin position="200"/>
        <end position="222"/>
    </location>
</feature>
<feature type="compositionally biased region" description="Polar residues" evidence="9">
    <location>
        <begin position="1"/>
        <end position="11"/>
    </location>
</feature>
<evidence type="ECO:0000256" key="5">
    <source>
        <dbReference type="ARBA" id="ARBA00022692"/>
    </source>
</evidence>
<dbReference type="GO" id="GO:0005886">
    <property type="term" value="C:plasma membrane"/>
    <property type="evidence" value="ECO:0007669"/>
    <property type="project" value="UniProtKB-SubCell"/>
</dbReference>
<feature type="domain" description="ABC-2 type transporter transmembrane" evidence="11">
    <location>
        <begin position="76"/>
        <end position="276"/>
    </location>
</feature>
<evidence type="ECO:0000256" key="7">
    <source>
        <dbReference type="ARBA" id="ARBA00023047"/>
    </source>
</evidence>
<keyword evidence="3" id="KW-0813">Transport</keyword>
<evidence type="ECO:0000256" key="8">
    <source>
        <dbReference type="ARBA" id="ARBA00023136"/>
    </source>
</evidence>
<keyword evidence="7" id="KW-0762">Sugar transport</keyword>
<evidence type="ECO:0000313" key="12">
    <source>
        <dbReference type="EMBL" id="XBT97005.1"/>
    </source>
</evidence>
<feature type="region of interest" description="Disordered" evidence="9">
    <location>
        <begin position="1"/>
        <end position="20"/>
    </location>
</feature>
<evidence type="ECO:0000256" key="6">
    <source>
        <dbReference type="ARBA" id="ARBA00022989"/>
    </source>
</evidence>
<evidence type="ECO:0000256" key="9">
    <source>
        <dbReference type="SAM" id="MobiDB-lite"/>
    </source>
</evidence>
<evidence type="ECO:0000256" key="4">
    <source>
        <dbReference type="ARBA" id="ARBA00022475"/>
    </source>
</evidence>
<name>A0AAU7S3F5_9HYPH</name>
<evidence type="ECO:0000256" key="1">
    <source>
        <dbReference type="ARBA" id="ARBA00004651"/>
    </source>
</evidence>
<proteinExistence type="inferred from homology"/>
<feature type="transmembrane region" description="Helical" evidence="10">
    <location>
        <begin position="93"/>
        <end position="116"/>
    </location>
</feature>
<dbReference type="GO" id="GO:0015920">
    <property type="term" value="P:lipopolysaccharide transport"/>
    <property type="evidence" value="ECO:0007669"/>
    <property type="project" value="TreeGrafter"/>
</dbReference>
<reference evidence="12" key="1">
    <citation type="submission" date="2024-06" db="EMBL/GenBank/DDBJ databases">
        <authorList>
            <person name="Li T."/>
            <person name="Gao R."/>
        </authorList>
    </citation>
    <scope>NUCLEOTIDE SEQUENCE</scope>
    <source>
        <strain evidence="12">ZPR3</strain>
        <plasmid evidence="12">unnamed2</plasmid>
    </source>
</reference>
<gene>
    <name evidence="12" type="ORF">ABM479_32735</name>
</gene>
<keyword evidence="12" id="KW-0614">Plasmid</keyword>
<organism evidence="12">
    <name type="scientific">Rhizobium sp. ZPR3</name>
    <dbReference type="NCBI Taxonomy" id="3158967"/>
    <lineage>
        <taxon>Bacteria</taxon>
        <taxon>Pseudomonadati</taxon>
        <taxon>Pseudomonadota</taxon>
        <taxon>Alphaproteobacteria</taxon>
        <taxon>Hyphomicrobiales</taxon>
        <taxon>Rhizobiaceae</taxon>
        <taxon>Rhizobium/Agrobacterium group</taxon>
        <taxon>Rhizobium</taxon>
    </lineage>
</organism>
<dbReference type="Pfam" id="PF01061">
    <property type="entry name" value="ABC2_membrane"/>
    <property type="match status" value="1"/>
</dbReference>
<keyword evidence="5 10" id="KW-0812">Transmembrane</keyword>
<keyword evidence="6 10" id="KW-1133">Transmembrane helix</keyword>
<evidence type="ECO:0000256" key="10">
    <source>
        <dbReference type="SAM" id="Phobius"/>
    </source>
</evidence>
<protein>
    <submittedName>
        <fullName evidence="12">ABC transporter permease</fullName>
    </submittedName>
</protein>
<feature type="transmembrane region" description="Helical" evidence="10">
    <location>
        <begin position="285"/>
        <end position="306"/>
    </location>
</feature>
<feature type="transmembrane region" description="Helical" evidence="10">
    <location>
        <begin position="174"/>
        <end position="194"/>
    </location>
</feature>
<dbReference type="InterPro" id="IPR013525">
    <property type="entry name" value="ABC2_TM"/>
</dbReference>